<reference evidence="1" key="2">
    <citation type="submission" date="2025-09" db="UniProtKB">
        <authorList>
            <consortium name="Ensembl"/>
        </authorList>
    </citation>
    <scope>IDENTIFICATION</scope>
</reference>
<dbReference type="Ensembl" id="ENSSANT00000015222.1">
    <property type="protein sequence ID" value="ENSSANP00000014276.1"/>
    <property type="gene ID" value="ENSSANG00000007565.1"/>
</dbReference>
<dbReference type="Proteomes" id="UP000472260">
    <property type="component" value="Unassembled WGS sequence"/>
</dbReference>
<sequence>RVYSCKYYCKNDICLSGGYLHLRFQACPLLSWSDLSRTSADGKSINNPEFSTFVDRISYFGLRSTMSLSNFCHVYQLYCIFKL</sequence>
<organism evidence="1 2">
    <name type="scientific">Sinocyclocheilus anshuiensis</name>
    <dbReference type="NCBI Taxonomy" id="1608454"/>
    <lineage>
        <taxon>Eukaryota</taxon>
        <taxon>Metazoa</taxon>
        <taxon>Chordata</taxon>
        <taxon>Craniata</taxon>
        <taxon>Vertebrata</taxon>
        <taxon>Euteleostomi</taxon>
        <taxon>Actinopterygii</taxon>
        <taxon>Neopterygii</taxon>
        <taxon>Teleostei</taxon>
        <taxon>Ostariophysi</taxon>
        <taxon>Cypriniformes</taxon>
        <taxon>Cyprinidae</taxon>
        <taxon>Cyprininae</taxon>
        <taxon>Sinocyclocheilus</taxon>
    </lineage>
</organism>
<keyword evidence="2" id="KW-1185">Reference proteome</keyword>
<accession>A0A671L1Z3</accession>
<name>A0A671L1Z3_9TELE</name>
<evidence type="ECO:0000313" key="1">
    <source>
        <dbReference type="Ensembl" id="ENSSANP00000014276.1"/>
    </source>
</evidence>
<protein>
    <submittedName>
        <fullName evidence="1">Uncharacterized protein</fullName>
    </submittedName>
</protein>
<evidence type="ECO:0000313" key="2">
    <source>
        <dbReference type="Proteomes" id="UP000472260"/>
    </source>
</evidence>
<reference evidence="1" key="1">
    <citation type="submission" date="2025-08" db="UniProtKB">
        <authorList>
            <consortium name="Ensembl"/>
        </authorList>
    </citation>
    <scope>IDENTIFICATION</scope>
</reference>
<dbReference type="AlphaFoldDB" id="A0A671L1Z3"/>
<proteinExistence type="predicted"/>